<dbReference type="InterPro" id="IPR017441">
    <property type="entry name" value="Protein_kinase_ATP_BS"/>
</dbReference>
<keyword evidence="3 6" id="KW-0547">Nucleotide-binding</keyword>
<keyword evidence="4" id="KW-0418">Kinase</keyword>
<feature type="region of interest" description="Disordered" evidence="7">
    <location>
        <begin position="1"/>
        <end position="26"/>
    </location>
</feature>
<evidence type="ECO:0000256" key="1">
    <source>
        <dbReference type="ARBA" id="ARBA00022527"/>
    </source>
</evidence>
<feature type="region of interest" description="Disordered" evidence="7">
    <location>
        <begin position="140"/>
        <end position="238"/>
    </location>
</feature>
<evidence type="ECO:0000256" key="3">
    <source>
        <dbReference type="ARBA" id="ARBA00022741"/>
    </source>
</evidence>
<dbReference type="InterPro" id="IPR008271">
    <property type="entry name" value="Ser/Thr_kinase_AS"/>
</dbReference>
<dbReference type="Gene3D" id="1.10.510.10">
    <property type="entry name" value="Transferase(Phosphotransferase) domain 1"/>
    <property type="match status" value="1"/>
</dbReference>
<dbReference type="EMBL" id="BEGY01000073">
    <property type="protein sequence ID" value="GAX81958.1"/>
    <property type="molecule type" value="Genomic_DNA"/>
</dbReference>
<reference evidence="9 10" key="1">
    <citation type="submission" date="2017-08" db="EMBL/GenBank/DDBJ databases">
        <title>Acidophilic green algal genome provides insights into adaptation to an acidic environment.</title>
        <authorList>
            <person name="Hirooka S."/>
            <person name="Hirose Y."/>
            <person name="Kanesaki Y."/>
            <person name="Higuchi S."/>
            <person name="Fujiwara T."/>
            <person name="Onuma R."/>
            <person name="Era A."/>
            <person name="Ohbayashi R."/>
            <person name="Uzuka A."/>
            <person name="Nozaki H."/>
            <person name="Yoshikawa H."/>
            <person name="Miyagishima S.Y."/>
        </authorList>
    </citation>
    <scope>NUCLEOTIDE SEQUENCE [LARGE SCALE GENOMIC DNA]</scope>
    <source>
        <strain evidence="9 10">NIES-2499</strain>
    </source>
</reference>
<dbReference type="Gene3D" id="3.30.200.20">
    <property type="entry name" value="Phosphorylase Kinase, domain 1"/>
    <property type="match status" value="1"/>
</dbReference>
<evidence type="ECO:0000256" key="4">
    <source>
        <dbReference type="ARBA" id="ARBA00022777"/>
    </source>
</evidence>
<feature type="compositionally biased region" description="Polar residues" evidence="7">
    <location>
        <begin position="163"/>
        <end position="181"/>
    </location>
</feature>
<keyword evidence="10" id="KW-1185">Reference proteome</keyword>
<evidence type="ECO:0000256" key="7">
    <source>
        <dbReference type="SAM" id="MobiDB-lite"/>
    </source>
</evidence>
<feature type="compositionally biased region" description="Acidic residues" evidence="7">
    <location>
        <begin position="56"/>
        <end position="71"/>
    </location>
</feature>
<dbReference type="PANTHER" id="PTHR44329:SF214">
    <property type="entry name" value="PROTEIN KINASE DOMAIN-CONTAINING PROTEIN"/>
    <property type="match status" value="1"/>
</dbReference>
<dbReference type="SMART" id="SM00220">
    <property type="entry name" value="S_TKc"/>
    <property type="match status" value="1"/>
</dbReference>
<gene>
    <name evidence="9" type="ORF">CEUSTIGMA_g9386.t1</name>
</gene>
<feature type="compositionally biased region" description="Polar residues" evidence="7">
    <location>
        <begin position="447"/>
        <end position="463"/>
    </location>
</feature>
<feature type="region of interest" description="Disordered" evidence="7">
    <location>
        <begin position="444"/>
        <end position="551"/>
    </location>
</feature>
<evidence type="ECO:0000313" key="10">
    <source>
        <dbReference type="Proteomes" id="UP000232323"/>
    </source>
</evidence>
<name>A0A250XFV3_9CHLO</name>
<organism evidence="9 10">
    <name type="scientific">Chlamydomonas eustigma</name>
    <dbReference type="NCBI Taxonomy" id="1157962"/>
    <lineage>
        <taxon>Eukaryota</taxon>
        <taxon>Viridiplantae</taxon>
        <taxon>Chlorophyta</taxon>
        <taxon>core chlorophytes</taxon>
        <taxon>Chlorophyceae</taxon>
        <taxon>CS clade</taxon>
        <taxon>Chlamydomonadales</taxon>
        <taxon>Chlamydomonadaceae</taxon>
        <taxon>Chlamydomonas</taxon>
    </lineage>
</organism>
<feature type="compositionally biased region" description="Polar residues" evidence="7">
    <location>
        <begin position="265"/>
        <end position="278"/>
    </location>
</feature>
<feature type="binding site" evidence="6">
    <location>
        <position position="330"/>
    </location>
    <ligand>
        <name>ATP</name>
        <dbReference type="ChEBI" id="CHEBI:30616"/>
    </ligand>
</feature>
<dbReference type="Pfam" id="PF07714">
    <property type="entry name" value="PK_Tyr_Ser-Thr"/>
    <property type="match status" value="1"/>
</dbReference>
<dbReference type="AlphaFoldDB" id="A0A250XFV3"/>
<keyword evidence="2" id="KW-0808">Transferase</keyword>
<dbReference type="PROSITE" id="PS50011">
    <property type="entry name" value="PROTEIN_KINASE_DOM"/>
    <property type="match status" value="1"/>
</dbReference>
<dbReference type="InterPro" id="IPR011009">
    <property type="entry name" value="Kinase-like_dom_sf"/>
</dbReference>
<dbReference type="PANTHER" id="PTHR44329">
    <property type="entry name" value="SERINE/THREONINE-PROTEIN KINASE TNNI3K-RELATED"/>
    <property type="match status" value="1"/>
</dbReference>
<feature type="compositionally biased region" description="Low complexity" evidence="7">
    <location>
        <begin position="186"/>
        <end position="204"/>
    </location>
</feature>
<dbReference type="PROSITE" id="PS00107">
    <property type="entry name" value="PROTEIN_KINASE_ATP"/>
    <property type="match status" value="1"/>
</dbReference>
<accession>A0A250XFV3</accession>
<evidence type="ECO:0000313" key="9">
    <source>
        <dbReference type="EMBL" id="GAX81958.1"/>
    </source>
</evidence>
<dbReference type="OrthoDB" id="542825at2759"/>
<dbReference type="STRING" id="1157962.A0A250XFV3"/>
<dbReference type="InterPro" id="IPR001245">
    <property type="entry name" value="Ser-Thr/Tyr_kinase_cat_dom"/>
</dbReference>
<dbReference type="GO" id="GO:0004674">
    <property type="term" value="F:protein serine/threonine kinase activity"/>
    <property type="evidence" value="ECO:0007669"/>
    <property type="project" value="UniProtKB-KW"/>
</dbReference>
<feature type="domain" description="Protein kinase" evidence="8">
    <location>
        <begin position="303"/>
        <end position="765"/>
    </location>
</feature>
<feature type="compositionally biased region" description="Low complexity" evidence="7">
    <location>
        <begin position="482"/>
        <end position="500"/>
    </location>
</feature>
<feature type="compositionally biased region" description="Polar residues" evidence="7">
    <location>
        <begin position="522"/>
        <end position="538"/>
    </location>
</feature>
<feature type="compositionally biased region" description="Low complexity" evidence="7">
    <location>
        <begin position="17"/>
        <end position="26"/>
    </location>
</feature>
<dbReference type="PROSITE" id="PS00108">
    <property type="entry name" value="PROTEIN_KINASE_ST"/>
    <property type="match status" value="1"/>
</dbReference>
<keyword evidence="5 6" id="KW-0067">ATP-binding</keyword>
<dbReference type="InterPro" id="IPR000719">
    <property type="entry name" value="Prot_kinase_dom"/>
</dbReference>
<dbReference type="SUPFAM" id="SSF56112">
    <property type="entry name" value="Protein kinase-like (PK-like)"/>
    <property type="match status" value="1"/>
</dbReference>
<protein>
    <recommendedName>
        <fullName evidence="8">Protein kinase domain-containing protein</fullName>
    </recommendedName>
</protein>
<keyword evidence="1" id="KW-0723">Serine/threonine-protein kinase</keyword>
<feature type="region of interest" description="Disordered" evidence="7">
    <location>
        <begin position="51"/>
        <end position="118"/>
    </location>
</feature>
<feature type="region of interest" description="Disordered" evidence="7">
    <location>
        <begin position="265"/>
        <end position="284"/>
    </location>
</feature>
<proteinExistence type="predicted"/>
<evidence type="ECO:0000256" key="5">
    <source>
        <dbReference type="ARBA" id="ARBA00022840"/>
    </source>
</evidence>
<comment type="caution">
    <text evidence="9">The sequence shown here is derived from an EMBL/GenBank/DDBJ whole genome shotgun (WGS) entry which is preliminary data.</text>
</comment>
<evidence type="ECO:0000256" key="6">
    <source>
        <dbReference type="PROSITE-ProRule" id="PRU10141"/>
    </source>
</evidence>
<evidence type="ECO:0000259" key="8">
    <source>
        <dbReference type="PROSITE" id="PS50011"/>
    </source>
</evidence>
<evidence type="ECO:0000256" key="2">
    <source>
        <dbReference type="ARBA" id="ARBA00022679"/>
    </source>
</evidence>
<dbReference type="GO" id="GO:0005524">
    <property type="term" value="F:ATP binding"/>
    <property type="evidence" value="ECO:0007669"/>
    <property type="project" value="UniProtKB-UniRule"/>
</dbReference>
<dbReference type="Proteomes" id="UP000232323">
    <property type="component" value="Unassembled WGS sequence"/>
</dbReference>
<dbReference type="InterPro" id="IPR051681">
    <property type="entry name" value="Ser/Thr_Kinases-Pseudokinases"/>
</dbReference>
<sequence>MWRKNPIYPWSPLKSGPPSRASSRASFTVLSPAALSPFPESAVEGIARAASLNLIPDDETSEDDDDEEDDEDRPRKVSALSQHLEETLKGKVKISAEEDSDDESRPRHSALKGAISSRAVSRAASRNVSFHGRVAAANLASPSGAHHSGSLGDTSVPRAYNNGMGSQSLSAYTSRGHNSYAHSRKASNANSRSSSLGRSRFGSRANSIAGGGIDHDGGSSPLYRSARKNRSKSLSGGERVGFAVEEEKTFLRSIGKLVDRQSGRLSRQVSRRMSSVKNGNVVEGQGDEQGSVLLRDDQDGISIKLTKQIGKGGFGRVYLGQYGDRNVAIKAVFGEKRMGVRDEAEADDDDKREKMVQLEALLMSLISTGHPNVVHTYKCLSSSRDLVGPDQSNGLVNGPSGMIQYEWFIVMEHCAKGSLWGQLMSGTWHLVPDVVQIRKYRLRGETRSGSSPLSPNLQTSNARDSAVAAAAAKELDRHRALSRGGSRPGSSKGVLRGSSGKSRRPSRNTSRYNSFEDGGLGSNSNGTHNSSIKDSQYGTVRPAPDSTGDHFMMRSSLHTTVEPDLYGGEEGPYDPKVPDGSLVSWDAWACLEILKEVARAMQFLHENSIVHADLKAANVLLADANIDRRGYIAKVTDFGFARVISQMSHINTKTYGTSTHQSPELLGSGVMTTALDVYAFGILMWEVYCAHSVFEELRDSEVIIKVTRDGLRPTFPSGCPPAFKKLAETCWSVLPEDRPNMMQVEDELTELQLKLCPQGEHSPFLVVPGSAPARRR</sequence>